<feature type="domain" description="Propeptide carboxypeptidase Y" evidence="14">
    <location>
        <begin position="1"/>
        <end position="115"/>
    </location>
</feature>
<dbReference type="STRING" id="1081102.A0A167R9M6"/>
<keyword evidence="7 13" id="KW-0378">Hydrolase</keyword>
<evidence type="ECO:0000256" key="7">
    <source>
        <dbReference type="ARBA" id="ARBA00022801"/>
    </source>
</evidence>
<dbReference type="PANTHER" id="PTHR11802:SF113">
    <property type="entry name" value="SERINE CARBOXYPEPTIDASE CTSA-4.1"/>
    <property type="match status" value="1"/>
</dbReference>
<comment type="subcellular location">
    <subcellularLocation>
        <location evidence="1">Vacuole</location>
    </subcellularLocation>
</comment>
<evidence type="ECO:0000313" key="15">
    <source>
        <dbReference type="EMBL" id="OAA58390.1"/>
    </source>
</evidence>
<evidence type="ECO:0000256" key="11">
    <source>
        <dbReference type="ARBA" id="ARBA00025622"/>
    </source>
</evidence>
<evidence type="ECO:0000256" key="10">
    <source>
        <dbReference type="ARBA" id="ARBA00023180"/>
    </source>
</evidence>
<keyword evidence="10" id="KW-0325">Glycoprotein</keyword>
<evidence type="ECO:0000256" key="3">
    <source>
        <dbReference type="ARBA" id="ARBA00022554"/>
    </source>
</evidence>
<dbReference type="InterPro" id="IPR001563">
    <property type="entry name" value="Peptidase_S10"/>
</dbReference>
<evidence type="ECO:0000256" key="1">
    <source>
        <dbReference type="ARBA" id="ARBA00004116"/>
    </source>
</evidence>
<dbReference type="InterPro" id="IPR018202">
    <property type="entry name" value="Ser_caboxypep_ser_AS"/>
</dbReference>
<evidence type="ECO:0000313" key="16">
    <source>
        <dbReference type="Proteomes" id="UP000076874"/>
    </source>
</evidence>
<protein>
    <recommendedName>
        <fullName evidence="13">Carboxypeptidase</fullName>
        <ecNumber evidence="13">3.4.16.-</ecNumber>
    </recommendedName>
</protein>
<comment type="function">
    <text evidence="11">Vacuolar carboxypeptidase involved in degradation of small peptides. Digests preferentially peptides containing an aliphatic or hydrophobic residue in P1' position, as well as methionine, leucine or phenylalanine in P1 position of ester substrate.</text>
</comment>
<dbReference type="AlphaFoldDB" id="A0A167R9M6"/>
<keyword evidence="16" id="KW-1185">Reference proteome</keyword>
<dbReference type="PANTHER" id="PTHR11802">
    <property type="entry name" value="SERINE PROTEASE FAMILY S10 SERINE CARBOXYPEPTIDASE"/>
    <property type="match status" value="1"/>
</dbReference>
<keyword evidence="6" id="KW-0732">Signal</keyword>
<keyword evidence="4 13" id="KW-0121">Carboxypeptidase</keyword>
<dbReference type="InterPro" id="IPR008442">
    <property type="entry name" value="Propeptide_carboxypepY"/>
</dbReference>
<reference evidence="15 16" key="1">
    <citation type="journal article" date="2016" name="Genome Biol. Evol.">
        <title>Divergent and convergent evolution of fungal pathogenicity.</title>
        <authorList>
            <person name="Shang Y."/>
            <person name="Xiao G."/>
            <person name="Zheng P."/>
            <person name="Cen K."/>
            <person name="Zhan S."/>
            <person name="Wang C."/>
        </authorList>
    </citation>
    <scope>NUCLEOTIDE SEQUENCE [LARGE SCALE GENOMIC DNA]</scope>
    <source>
        <strain evidence="15 16">RCEF 264</strain>
    </source>
</reference>
<dbReference type="OrthoDB" id="443318at2759"/>
<dbReference type="GO" id="GO:0006508">
    <property type="term" value="P:proteolysis"/>
    <property type="evidence" value="ECO:0007669"/>
    <property type="project" value="UniProtKB-KW"/>
</dbReference>
<keyword evidence="5 13" id="KW-0645">Protease</keyword>
<evidence type="ECO:0000256" key="12">
    <source>
        <dbReference type="ARBA" id="ARBA00052076"/>
    </source>
</evidence>
<dbReference type="SUPFAM" id="SSF53474">
    <property type="entry name" value="alpha/beta-Hydrolases"/>
    <property type="match status" value="1"/>
</dbReference>
<gene>
    <name evidence="15" type="ORF">SPI_06463</name>
</gene>
<keyword evidence="9" id="KW-1015">Disulfide bond</keyword>
<accession>A0A167R9M6</accession>
<dbReference type="EMBL" id="AZHD01000012">
    <property type="protein sequence ID" value="OAA58390.1"/>
    <property type="molecule type" value="Genomic_DNA"/>
</dbReference>
<dbReference type="Pfam" id="PF05388">
    <property type="entry name" value="Carbpep_Y_N"/>
    <property type="match status" value="1"/>
</dbReference>
<dbReference type="EC" id="3.4.16.-" evidence="13"/>
<evidence type="ECO:0000256" key="8">
    <source>
        <dbReference type="ARBA" id="ARBA00023145"/>
    </source>
</evidence>
<dbReference type="Proteomes" id="UP000076874">
    <property type="component" value="Unassembled WGS sequence"/>
</dbReference>
<dbReference type="InterPro" id="IPR029058">
    <property type="entry name" value="AB_hydrolase_fold"/>
</dbReference>
<comment type="similarity">
    <text evidence="2 13">Belongs to the peptidase S10 family.</text>
</comment>
<evidence type="ECO:0000256" key="9">
    <source>
        <dbReference type="ARBA" id="ARBA00023157"/>
    </source>
</evidence>
<keyword evidence="3" id="KW-0926">Vacuole</keyword>
<dbReference type="InterPro" id="IPR033124">
    <property type="entry name" value="Ser_caboxypep_his_AS"/>
</dbReference>
<dbReference type="PRINTS" id="PR00724">
    <property type="entry name" value="CRBOXYPTASEC"/>
</dbReference>
<dbReference type="Gene3D" id="3.40.50.1820">
    <property type="entry name" value="alpha/beta hydrolase"/>
    <property type="match status" value="1"/>
</dbReference>
<evidence type="ECO:0000256" key="5">
    <source>
        <dbReference type="ARBA" id="ARBA00022670"/>
    </source>
</evidence>
<dbReference type="Gene3D" id="1.10.287.410">
    <property type="match status" value="1"/>
</dbReference>
<evidence type="ECO:0000256" key="13">
    <source>
        <dbReference type="RuleBase" id="RU361156"/>
    </source>
</evidence>
<sequence length="564" mass="61987">MRITTSAVLVGAASASASIWSPPNGQQHVLGGAKEALKPTANNNDNDNNAPASGPLAAFQEAVKGLTADAEALWEDIKHLIPESFEKSTFFSSPKKHTRRPDDHWDFIVKGADAPVSFVATESGLKADDSLNAYNLRVKAVDPSSLGIDKVKQYSGYLDDEETDKHLFYWFFESRNDPKNDPVVLWLNGGPGCSSLTGLFFELGPSTITEDIKTVHNPLSWNANASVIFLDQPVNVGYSYSGQPVSNTVAAGKDVYALLTLFFEQFPQYAHQDFHIAGESYAGHYIPVFAHEILSHKDSNINLKSVLIGNGLTDPLVQYEHYRPMACGEGGWPAVLDESQCQSMDNALPRCQSLINTCYNSQSVWSCVPAAIYCNSAMLSPYQGTGRNVYDIRGPCEDSSNLCYSQLGWISDYLNRDDVKKAVGAEVDSYESCNFDINRNFMFQGDWMQPFHRLLPDILAEIPVLIYAGDADFICNWLGNHAWAEALEWDGQAAFQNATSEALLLAGSKSVGASGKKTGYGTVQAAGNFSFIRIYDAGHMVPYDQPEAALDMLNRWLSGEWIEQ</sequence>
<name>A0A167R9M6_9HYPO</name>
<dbReference type="PROSITE" id="PS00560">
    <property type="entry name" value="CARBOXYPEPT_SER_HIS"/>
    <property type="match status" value="1"/>
</dbReference>
<dbReference type="GO" id="GO:0004185">
    <property type="term" value="F:serine-type carboxypeptidase activity"/>
    <property type="evidence" value="ECO:0007669"/>
    <property type="project" value="UniProtKB-UniRule"/>
</dbReference>
<dbReference type="PROSITE" id="PS00131">
    <property type="entry name" value="CARBOXYPEPT_SER_SER"/>
    <property type="match status" value="1"/>
</dbReference>
<dbReference type="Pfam" id="PF00450">
    <property type="entry name" value="Peptidase_S10"/>
    <property type="match status" value="1"/>
</dbReference>
<evidence type="ECO:0000256" key="4">
    <source>
        <dbReference type="ARBA" id="ARBA00022645"/>
    </source>
</evidence>
<comment type="caution">
    <text evidence="15">The sequence shown here is derived from an EMBL/GenBank/DDBJ whole genome shotgun (WGS) entry which is preliminary data.</text>
</comment>
<evidence type="ECO:0000259" key="14">
    <source>
        <dbReference type="Pfam" id="PF05388"/>
    </source>
</evidence>
<dbReference type="GO" id="GO:0000328">
    <property type="term" value="C:fungal-type vacuole lumen"/>
    <property type="evidence" value="ECO:0007669"/>
    <property type="project" value="UniProtKB-ARBA"/>
</dbReference>
<proteinExistence type="inferred from homology"/>
<comment type="catalytic activity">
    <reaction evidence="12">
        <text>Release of a C-terminal amino acid with broad specificity.</text>
        <dbReference type="EC" id="3.4.16.5"/>
    </reaction>
</comment>
<organism evidence="15 16">
    <name type="scientific">Niveomyces insectorum RCEF 264</name>
    <dbReference type="NCBI Taxonomy" id="1081102"/>
    <lineage>
        <taxon>Eukaryota</taxon>
        <taxon>Fungi</taxon>
        <taxon>Dikarya</taxon>
        <taxon>Ascomycota</taxon>
        <taxon>Pezizomycotina</taxon>
        <taxon>Sordariomycetes</taxon>
        <taxon>Hypocreomycetidae</taxon>
        <taxon>Hypocreales</taxon>
        <taxon>Cordycipitaceae</taxon>
        <taxon>Niveomyces</taxon>
    </lineage>
</organism>
<dbReference type="FunFam" id="1.10.287.410:FF:000001">
    <property type="entry name" value="Carboxypeptidase Y"/>
    <property type="match status" value="1"/>
</dbReference>
<evidence type="ECO:0000256" key="6">
    <source>
        <dbReference type="ARBA" id="ARBA00022729"/>
    </source>
</evidence>
<keyword evidence="8" id="KW-0865">Zymogen</keyword>
<evidence type="ECO:0000256" key="2">
    <source>
        <dbReference type="ARBA" id="ARBA00009431"/>
    </source>
</evidence>